<dbReference type="Proteomes" id="UP000295097">
    <property type="component" value="Unassembled WGS sequence"/>
</dbReference>
<dbReference type="AlphaFoldDB" id="A0A4R3NRF6"/>
<evidence type="ECO:0000313" key="2">
    <source>
        <dbReference type="Proteomes" id="UP000295097"/>
    </source>
</evidence>
<organism evidence="1 2">
    <name type="scientific">Martelella mediterranea</name>
    <dbReference type="NCBI Taxonomy" id="293089"/>
    <lineage>
        <taxon>Bacteria</taxon>
        <taxon>Pseudomonadati</taxon>
        <taxon>Pseudomonadota</taxon>
        <taxon>Alphaproteobacteria</taxon>
        <taxon>Hyphomicrobiales</taxon>
        <taxon>Aurantimonadaceae</taxon>
        <taxon>Martelella</taxon>
    </lineage>
</organism>
<dbReference type="EMBL" id="SMAR01000030">
    <property type="protein sequence ID" value="TCT34776.1"/>
    <property type="molecule type" value="Genomic_DNA"/>
</dbReference>
<proteinExistence type="predicted"/>
<protein>
    <submittedName>
        <fullName evidence="1">Uncharacterized protein</fullName>
    </submittedName>
</protein>
<accession>A0A4R3NRF6</accession>
<keyword evidence="2" id="KW-1185">Reference proteome</keyword>
<evidence type="ECO:0000313" key="1">
    <source>
        <dbReference type="EMBL" id="TCT34776.1"/>
    </source>
</evidence>
<gene>
    <name evidence="1" type="ORF">EDC90_103020</name>
</gene>
<reference evidence="1 2" key="1">
    <citation type="submission" date="2019-03" db="EMBL/GenBank/DDBJ databases">
        <title>Freshwater and sediment microbial communities from various areas in North America, analyzing microbe dynamics in response to fracking.</title>
        <authorList>
            <person name="Lamendella R."/>
        </authorList>
    </citation>
    <scope>NUCLEOTIDE SEQUENCE [LARGE SCALE GENOMIC DNA]</scope>
    <source>
        <strain evidence="1 2">175.2</strain>
    </source>
</reference>
<sequence>MASAALERLGIESLVIVRRRMIMDRMVAASVSEGSSKEYLLYRFRDHCSGMRI</sequence>
<name>A0A4R3NRF6_9HYPH</name>
<comment type="caution">
    <text evidence="1">The sequence shown here is derived from an EMBL/GenBank/DDBJ whole genome shotgun (WGS) entry which is preliminary data.</text>
</comment>